<proteinExistence type="predicted"/>
<dbReference type="Proteomes" id="UP001489719">
    <property type="component" value="Unassembled WGS sequence"/>
</dbReference>
<dbReference type="EMBL" id="MU970098">
    <property type="protein sequence ID" value="KAK9321462.1"/>
    <property type="molecule type" value="Genomic_DNA"/>
</dbReference>
<gene>
    <name evidence="1" type="ORF">V1517DRAFT_326437</name>
</gene>
<sequence length="837" mass="93089">MAPGGNKAEIQNAKAKLVESYNQILEEFRTGSDLKNVGNYSLSRMIGKGSFGKVYLATHKLTGTRVVLKSAEKSDLNLAREIHHYRQLLHPHIARLFEVIVTESTVWLVLEYCPGDELYAYLIRKRRLSIDQAQRIFAQLCGAVAYIHTKNIVHRDLKLENILMDKHESVKLCDFGFTRECEPKRLLQTFCGTICYAAPEMVKGEKYHGQAVDVWSLGIILYALLCGELPFDDEDEVQTRLRISNEEPVYPDYVPQEALSLLQSMLSKRSSERPSATEILQHPFLAPYSSTQITLLHLPDPVPFTTKLERDLLDRLRHAFVDIEAVKESVIKQKCDNLAGWWALALEREQRNSKKYKKKRKSDKYKRLTESSLGRRHAEVAPPVEKPAKSENDGIHISGSAQTTPERDGTVIDATRDHLIQRMMDHKEKKHLSHGLAGAFASMKHWASTSHLGLKRSNLHRANSSTRRSSIRSFFSLGATSINNKSLNQNDTSGVSGKNSPKVGSDKDRTDVTDSRGSGVAKVKADGSQQDEENLKHANNSVEVLVSEDLDGQNDTDQIGGILKSLNGRRVRGNVPPSVTLAIPNRMYSSDSIRSSSRDRHPSPSSSYVPRIGRTSTSSSVSSFISSSRHKSTLSRASSTSSNSISSRNASRSPRSSSKYLPSTPTVDHFDRGRKSWRQFDRKSTRMQSYEDDSASSVSYSSTTTSMSSAKPTTPNTTVFSSSSYGSGMGRGNRLGRQRTGFNETIFFGFGQGSVRESYGGSSSRRKRIPFRGPRGRKGVPGTVEEPGMARPSGPIMRRKTAEGDVIEEVDEPETVDDEVEFSDDEGANSRRTSLAD</sequence>
<keyword evidence="2" id="KW-1185">Reference proteome</keyword>
<reference evidence="2" key="1">
    <citation type="journal article" date="2024" name="Front. Bioeng. Biotechnol.">
        <title>Genome-scale model development and genomic sequencing of the oleaginous clade Lipomyces.</title>
        <authorList>
            <person name="Czajka J.J."/>
            <person name="Han Y."/>
            <person name="Kim J."/>
            <person name="Mondo S.J."/>
            <person name="Hofstad B.A."/>
            <person name="Robles A."/>
            <person name="Haridas S."/>
            <person name="Riley R."/>
            <person name="LaButti K."/>
            <person name="Pangilinan J."/>
            <person name="Andreopoulos W."/>
            <person name="Lipzen A."/>
            <person name="Yan J."/>
            <person name="Wang M."/>
            <person name="Ng V."/>
            <person name="Grigoriev I.V."/>
            <person name="Spatafora J.W."/>
            <person name="Magnuson J.K."/>
            <person name="Baker S.E."/>
            <person name="Pomraning K.R."/>
        </authorList>
    </citation>
    <scope>NUCLEOTIDE SEQUENCE [LARGE SCALE GENOMIC DNA]</scope>
    <source>
        <strain evidence="2">CBS 10300</strain>
    </source>
</reference>
<accession>A0ACC3TKS6</accession>
<name>A0ACC3TKS6_9ASCO</name>
<comment type="caution">
    <text evidence="1">The sequence shown here is derived from an EMBL/GenBank/DDBJ whole genome shotgun (WGS) entry which is preliminary data.</text>
</comment>
<protein>
    <submittedName>
        <fullName evidence="1">Kinase-like domain-containing protein</fullName>
    </submittedName>
</protein>
<organism evidence="1 2">
    <name type="scientific">Lipomyces orientalis</name>
    <dbReference type="NCBI Taxonomy" id="1233043"/>
    <lineage>
        <taxon>Eukaryota</taxon>
        <taxon>Fungi</taxon>
        <taxon>Dikarya</taxon>
        <taxon>Ascomycota</taxon>
        <taxon>Saccharomycotina</taxon>
        <taxon>Lipomycetes</taxon>
        <taxon>Lipomycetales</taxon>
        <taxon>Lipomycetaceae</taxon>
        <taxon>Lipomyces</taxon>
    </lineage>
</organism>
<evidence type="ECO:0000313" key="2">
    <source>
        <dbReference type="Proteomes" id="UP001489719"/>
    </source>
</evidence>
<evidence type="ECO:0000313" key="1">
    <source>
        <dbReference type="EMBL" id="KAK9321462.1"/>
    </source>
</evidence>